<evidence type="ECO:0000256" key="3">
    <source>
        <dbReference type="ARBA" id="ARBA00043952"/>
    </source>
</evidence>
<keyword evidence="5" id="KW-1185">Reference proteome</keyword>
<comment type="pathway">
    <text evidence="3">Protein modification.</text>
</comment>
<evidence type="ECO:0000256" key="2">
    <source>
        <dbReference type="ARBA" id="ARBA00022737"/>
    </source>
</evidence>
<organism evidence="4 5">
    <name type="scientific">Characodon lateralis</name>
    <dbReference type="NCBI Taxonomy" id="208331"/>
    <lineage>
        <taxon>Eukaryota</taxon>
        <taxon>Metazoa</taxon>
        <taxon>Chordata</taxon>
        <taxon>Craniata</taxon>
        <taxon>Vertebrata</taxon>
        <taxon>Euteleostomi</taxon>
        <taxon>Actinopterygii</taxon>
        <taxon>Neopterygii</taxon>
        <taxon>Teleostei</taxon>
        <taxon>Neoteleostei</taxon>
        <taxon>Acanthomorphata</taxon>
        <taxon>Ovalentaria</taxon>
        <taxon>Atherinomorphae</taxon>
        <taxon>Cyprinodontiformes</taxon>
        <taxon>Goodeidae</taxon>
        <taxon>Characodon</taxon>
    </lineage>
</organism>
<evidence type="ECO:0000256" key="1">
    <source>
        <dbReference type="ARBA" id="ARBA00022574"/>
    </source>
</evidence>
<evidence type="ECO:0000313" key="5">
    <source>
        <dbReference type="Proteomes" id="UP001352852"/>
    </source>
</evidence>
<keyword evidence="2" id="KW-0677">Repeat</keyword>
<dbReference type="PANTHER" id="PTHR46042">
    <property type="entry name" value="DIPHTHINE METHYLTRANSFERASE"/>
    <property type="match status" value="1"/>
</dbReference>
<evidence type="ECO:0000313" key="4">
    <source>
        <dbReference type="EMBL" id="MED6269167.1"/>
    </source>
</evidence>
<gene>
    <name evidence="4" type="ORF">CHARACLAT_030391</name>
</gene>
<proteinExistence type="predicted"/>
<dbReference type="Proteomes" id="UP001352852">
    <property type="component" value="Unassembled WGS sequence"/>
</dbReference>
<protein>
    <submittedName>
        <fullName evidence="4">Uncharacterized protein</fullName>
    </submittedName>
</protein>
<feature type="non-terminal residue" evidence="4">
    <location>
        <position position="159"/>
    </location>
</feature>
<dbReference type="EMBL" id="JAHUTJ010012752">
    <property type="protein sequence ID" value="MED6269167.1"/>
    <property type="molecule type" value="Genomic_DNA"/>
</dbReference>
<name>A0ABU7D2K6_9TELE</name>
<reference evidence="4 5" key="1">
    <citation type="submission" date="2021-06" db="EMBL/GenBank/DDBJ databases">
        <authorList>
            <person name="Palmer J.M."/>
        </authorList>
    </citation>
    <scope>NUCLEOTIDE SEQUENCE [LARGE SCALE GENOMIC DNA]</scope>
    <source>
        <strain evidence="4 5">CL_MEX2019</strain>
        <tissue evidence="4">Muscle</tissue>
    </source>
</reference>
<keyword evidence="1" id="KW-0853">WD repeat</keyword>
<sequence>GGRDDAPPTRTGRLYLFEFRWGGLMSPPLTELQHLDTAAILDLKWCHVPVSGRPLLGMVAATGELHLYTLLDNQEGGRILNGMCSLEVGAQRLALSLDWSTGRMNSSSDIRVVCSDSAGCVSVFSLAEGALLALSQWKAHEFEAWITAFSYWNTQLVYS</sequence>
<comment type="caution">
    <text evidence="4">The sequence shown here is derived from an EMBL/GenBank/DDBJ whole genome shotgun (WGS) entry which is preliminary data.</text>
</comment>
<dbReference type="PANTHER" id="PTHR46042:SF1">
    <property type="entry name" value="DIPHTHINE METHYLTRANSFERASE"/>
    <property type="match status" value="1"/>
</dbReference>
<feature type="non-terminal residue" evidence="4">
    <location>
        <position position="1"/>
    </location>
</feature>
<accession>A0ABU7D2K6</accession>
<dbReference type="InterPro" id="IPR052415">
    <property type="entry name" value="Diphthine_MTase"/>
</dbReference>